<feature type="compositionally biased region" description="Low complexity" evidence="1">
    <location>
        <begin position="79"/>
        <end position="91"/>
    </location>
</feature>
<dbReference type="InterPro" id="IPR029071">
    <property type="entry name" value="Ubiquitin-like_domsf"/>
</dbReference>
<sequence length="450" mass="50378">MTSPFLSFSLEGMYAHEKPIDLDTNLLVQCVSLEGSVAFVLPFLPADMEDLDVSLGQNAITYHLEFLSSSIPDQDYPMDVDSSSESNDSSSPTFTMGGIGNSSPSALGEGDCSFAEDGQFTLGYVHSSYSQGGFSLALSVIHGLTTKLLCYPSRQDYLAALQDLYDSMSSENILDHDHIENESQSDEHHCGSKELLNGYLRTLKEEHHDIVLNDEGQGTLSKHASVKQHRKCIQKNLESICKAKKLADYTAMRDQRFPSKSFKEQLVENFINETWSDALKMFTCALCSGYHWLKDHCEKKVTDIDVECLRLLPNDNGDPLVWPGTNCCSRPTMSILYYEMQENLYSSPRTLSPPPKVKTDAVEVVSHSNSITLKVLSTTGHEKTFKLKSNTSLRKVFHAYAQTTGKDIDTLKFIYEGQQLNPQYTHEMYSMENEDTINVMLEQIGGKTEI</sequence>
<dbReference type="Gene3D" id="3.10.20.90">
    <property type="entry name" value="Phosphatidylinositol 3-kinase Catalytic Subunit, Chain A, domain 1"/>
    <property type="match status" value="1"/>
</dbReference>
<dbReference type="InterPro" id="IPR000626">
    <property type="entry name" value="Ubiquitin-like_dom"/>
</dbReference>
<dbReference type="SMART" id="SM00213">
    <property type="entry name" value="UBQ"/>
    <property type="match status" value="1"/>
</dbReference>
<organism evidence="3 4">
    <name type="scientific">Armillaria gallica</name>
    <name type="common">Bulbous honey fungus</name>
    <name type="synonym">Armillaria bulbosa</name>
    <dbReference type="NCBI Taxonomy" id="47427"/>
    <lineage>
        <taxon>Eukaryota</taxon>
        <taxon>Fungi</taxon>
        <taxon>Dikarya</taxon>
        <taxon>Basidiomycota</taxon>
        <taxon>Agaricomycotina</taxon>
        <taxon>Agaricomycetes</taxon>
        <taxon>Agaricomycetidae</taxon>
        <taxon>Agaricales</taxon>
        <taxon>Marasmiineae</taxon>
        <taxon>Physalacriaceae</taxon>
        <taxon>Armillaria</taxon>
    </lineage>
</organism>
<dbReference type="STRING" id="47427.A0A2H3C9I1"/>
<gene>
    <name evidence="3" type="ORF">ARMGADRAFT_1040596</name>
</gene>
<proteinExistence type="predicted"/>
<keyword evidence="4" id="KW-1185">Reference proteome</keyword>
<feature type="region of interest" description="Disordered" evidence="1">
    <location>
        <begin position="77"/>
        <end position="100"/>
    </location>
</feature>
<dbReference type="InterPro" id="IPR022617">
    <property type="entry name" value="Rad60/SUMO-like_dom"/>
</dbReference>
<dbReference type="PROSITE" id="PS50053">
    <property type="entry name" value="UBIQUITIN_2"/>
    <property type="match status" value="1"/>
</dbReference>
<name>A0A2H3C9I1_ARMGA</name>
<evidence type="ECO:0000313" key="4">
    <source>
        <dbReference type="Proteomes" id="UP000217790"/>
    </source>
</evidence>
<reference evidence="4" key="1">
    <citation type="journal article" date="2017" name="Nat. Ecol. Evol.">
        <title>Genome expansion and lineage-specific genetic innovations in the forest pathogenic fungi Armillaria.</title>
        <authorList>
            <person name="Sipos G."/>
            <person name="Prasanna A.N."/>
            <person name="Walter M.C."/>
            <person name="O'Connor E."/>
            <person name="Balint B."/>
            <person name="Krizsan K."/>
            <person name="Kiss B."/>
            <person name="Hess J."/>
            <person name="Varga T."/>
            <person name="Slot J."/>
            <person name="Riley R."/>
            <person name="Boka B."/>
            <person name="Rigling D."/>
            <person name="Barry K."/>
            <person name="Lee J."/>
            <person name="Mihaltcheva S."/>
            <person name="LaButti K."/>
            <person name="Lipzen A."/>
            <person name="Waldron R."/>
            <person name="Moloney N.M."/>
            <person name="Sperisen C."/>
            <person name="Kredics L."/>
            <person name="Vagvoelgyi C."/>
            <person name="Patrignani A."/>
            <person name="Fitzpatrick D."/>
            <person name="Nagy I."/>
            <person name="Doyle S."/>
            <person name="Anderson J.B."/>
            <person name="Grigoriev I.V."/>
            <person name="Gueldener U."/>
            <person name="Muensterkoetter M."/>
            <person name="Nagy L.G."/>
        </authorList>
    </citation>
    <scope>NUCLEOTIDE SEQUENCE [LARGE SCALE GENOMIC DNA]</scope>
    <source>
        <strain evidence="4">Ar21-2</strain>
    </source>
</reference>
<dbReference type="InParanoid" id="A0A2H3C9I1"/>
<dbReference type="Proteomes" id="UP000217790">
    <property type="component" value="Unassembled WGS sequence"/>
</dbReference>
<dbReference type="EMBL" id="KZ293762">
    <property type="protein sequence ID" value="PBK79741.1"/>
    <property type="molecule type" value="Genomic_DNA"/>
</dbReference>
<dbReference type="OrthoDB" id="442921at2759"/>
<dbReference type="PANTHER" id="PTHR10562">
    <property type="entry name" value="SMALL UBIQUITIN-RELATED MODIFIER"/>
    <property type="match status" value="1"/>
</dbReference>
<evidence type="ECO:0000259" key="2">
    <source>
        <dbReference type="PROSITE" id="PS50053"/>
    </source>
</evidence>
<evidence type="ECO:0000313" key="3">
    <source>
        <dbReference type="EMBL" id="PBK79741.1"/>
    </source>
</evidence>
<accession>A0A2H3C9I1</accession>
<dbReference type="Pfam" id="PF11976">
    <property type="entry name" value="Rad60-SLD"/>
    <property type="match status" value="1"/>
</dbReference>
<dbReference type="SUPFAM" id="SSF54236">
    <property type="entry name" value="Ubiquitin-like"/>
    <property type="match status" value="1"/>
</dbReference>
<feature type="domain" description="Ubiquitin-like" evidence="2">
    <location>
        <begin position="369"/>
        <end position="446"/>
    </location>
</feature>
<protein>
    <recommendedName>
        <fullName evidence="2">Ubiquitin-like domain-containing protein</fullName>
    </recommendedName>
</protein>
<dbReference type="AlphaFoldDB" id="A0A2H3C9I1"/>
<evidence type="ECO:0000256" key="1">
    <source>
        <dbReference type="SAM" id="MobiDB-lite"/>
    </source>
</evidence>